<comment type="similarity">
    <text evidence="4 14">Belongs to the cytochrome P450 family.</text>
</comment>
<reference evidence="17 18" key="1">
    <citation type="submission" date="2018-10" db="EMBL/GenBank/DDBJ databases">
        <title>Improved assembly of the deer mouse Peromyscus maniculatus genome.</title>
        <authorList>
            <person name="Lassance J.-M."/>
            <person name="Hoekstra H.E."/>
        </authorList>
    </citation>
    <scope>NUCLEOTIDE SEQUENCE [LARGE SCALE GENOMIC DNA]</scope>
</reference>
<keyword evidence="10 13" id="KW-0408">Iron</keyword>
<comment type="cofactor">
    <cofactor evidence="1 13 15">
        <name>heme</name>
        <dbReference type="ChEBI" id="CHEBI:30413"/>
    </cofactor>
</comment>
<protein>
    <recommendedName>
        <fullName evidence="15">Cytochrome P450 3A</fullName>
        <ecNumber evidence="15">1.14.14.-</ecNumber>
    </recommendedName>
</protein>
<comment type="subcellular location">
    <subcellularLocation>
        <location evidence="3 15">Endoplasmic reticulum membrane</location>
        <topology evidence="3">Peripheral membrane protein</topology>
    </subcellularLocation>
    <subcellularLocation>
        <location evidence="2 15">Microsome membrane</location>
        <topology evidence="2">Peripheral membrane protein</topology>
    </subcellularLocation>
</comment>
<dbReference type="EC" id="1.14.14.-" evidence="15"/>
<name>A0A8C8TPH8_PERMB</name>
<comment type="function">
    <text evidence="15">Cytochromes P450 are a group of heme-thiolate monooxygenases. In liver microsomes, this enzyme is involved in an NADPH-dependent electron transport pathway. It oxidizes a variety of structurally unrelated compounds, including steroids, fatty acids, and xenobiotics.</text>
</comment>
<keyword evidence="9 14" id="KW-0560">Oxidoreductase</keyword>
<dbReference type="GO" id="GO:0016712">
    <property type="term" value="F:oxidoreductase activity, acting on paired donors, with incorporation or reduction of molecular oxygen, reduced flavin or flavoprotein as one donor, and incorporation of one atom of oxygen"/>
    <property type="evidence" value="ECO:0007669"/>
    <property type="project" value="UniProtKB-EC"/>
</dbReference>
<dbReference type="PRINTS" id="PR01689">
    <property type="entry name" value="EP450IICYP3A"/>
</dbReference>
<dbReference type="GeneTree" id="ENSGT00950000182958"/>
<evidence type="ECO:0000256" key="16">
    <source>
        <dbReference type="SAM" id="Phobius"/>
    </source>
</evidence>
<evidence type="ECO:0000256" key="9">
    <source>
        <dbReference type="ARBA" id="ARBA00023002"/>
    </source>
</evidence>
<dbReference type="CDD" id="cd20650">
    <property type="entry name" value="CYP3A"/>
    <property type="match status" value="1"/>
</dbReference>
<dbReference type="PRINTS" id="PR00385">
    <property type="entry name" value="P450"/>
</dbReference>
<reference evidence="17" key="2">
    <citation type="submission" date="2025-08" db="UniProtKB">
        <authorList>
            <consortium name="Ensembl"/>
        </authorList>
    </citation>
    <scope>IDENTIFICATION</scope>
</reference>
<evidence type="ECO:0000256" key="14">
    <source>
        <dbReference type="RuleBase" id="RU000461"/>
    </source>
</evidence>
<dbReference type="OrthoDB" id="1470350at2759"/>
<dbReference type="Gene3D" id="1.10.630.10">
    <property type="entry name" value="Cytochrome P450"/>
    <property type="match status" value="1"/>
</dbReference>
<dbReference type="GO" id="GO:0050649">
    <property type="term" value="F:testosterone 6-beta-hydroxylase activity"/>
    <property type="evidence" value="ECO:0007669"/>
    <property type="project" value="TreeGrafter"/>
</dbReference>
<dbReference type="GO" id="GO:0005789">
    <property type="term" value="C:endoplasmic reticulum membrane"/>
    <property type="evidence" value="ECO:0007669"/>
    <property type="project" value="UniProtKB-SubCell"/>
</dbReference>
<dbReference type="PROSITE" id="PS00086">
    <property type="entry name" value="CYTOCHROME_P450"/>
    <property type="match status" value="1"/>
</dbReference>
<keyword evidence="6 13" id="KW-0479">Metal-binding</keyword>
<dbReference type="InterPro" id="IPR017972">
    <property type="entry name" value="Cyt_P450_CS"/>
</dbReference>
<dbReference type="InterPro" id="IPR036396">
    <property type="entry name" value="Cyt_P450_sf"/>
</dbReference>
<evidence type="ECO:0000256" key="2">
    <source>
        <dbReference type="ARBA" id="ARBA00004174"/>
    </source>
</evidence>
<evidence type="ECO:0000256" key="8">
    <source>
        <dbReference type="ARBA" id="ARBA00022848"/>
    </source>
</evidence>
<dbReference type="PANTHER" id="PTHR24302:SF8">
    <property type="entry name" value="CYTOCHROME P450 3A-RELATED"/>
    <property type="match status" value="1"/>
</dbReference>
<dbReference type="SUPFAM" id="SSF48264">
    <property type="entry name" value="Cytochrome P450"/>
    <property type="match status" value="1"/>
</dbReference>
<keyword evidence="7 15" id="KW-0256">Endoplasmic reticulum</keyword>
<evidence type="ECO:0000256" key="11">
    <source>
        <dbReference type="ARBA" id="ARBA00023033"/>
    </source>
</evidence>
<evidence type="ECO:0000256" key="4">
    <source>
        <dbReference type="ARBA" id="ARBA00010617"/>
    </source>
</evidence>
<dbReference type="PRINTS" id="PR00464">
    <property type="entry name" value="EP450II"/>
</dbReference>
<feature type="transmembrane region" description="Helical" evidence="16">
    <location>
        <begin position="215"/>
        <end position="233"/>
    </location>
</feature>
<dbReference type="AlphaFoldDB" id="A0A8C8TPH8"/>
<dbReference type="InterPro" id="IPR050705">
    <property type="entry name" value="Cytochrome_P450_3A"/>
</dbReference>
<keyword evidence="18" id="KW-1185">Reference proteome</keyword>
<feature type="binding site" description="axial binding residue" evidence="13">
    <location>
        <position position="442"/>
    </location>
    <ligand>
        <name>heme</name>
        <dbReference type="ChEBI" id="CHEBI:30413"/>
    </ligand>
    <ligandPart>
        <name>Fe</name>
        <dbReference type="ChEBI" id="CHEBI:18248"/>
    </ligandPart>
</feature>
<keyword evidence="5 13" id="KW-0349">Heme</keyword>
<evidence type="ECO:0000256" key="13">
    <source>
        <dbReference type="PIRSR" id="PIRSR602402-1"/>
    </source>
</evidence>
<dbReference type="InterPro" id="IPR001128">
    <property type="entry name" value="Cyt_P450"/>
</dbReference>
<keyword evidence="16" id="KW-1133">Transmembrane helix</keyword>
<organism evidence="17 18">
    <name type="scientific">Peromyscus maniculatus bairdii</name>
    <name type="common">Prairie deer mouse</name>
    <dbReference type="NCBI Taxonomy" id="230844"/>
    <lineage>
        <taxon>Eukaryota</taxon>
        <taxon>Metazoa</taxon>
        <taxon>Chordata</taxon>
        <taxon>Craniata</taxon>
        <taxon>Vertebrata</taxon>
        <taxon>Euteleostomi</taxon>
        <taxon>Mammalia</taxon>
        <taxon>Eutheria</taxon>
        <taxon>Euarchontoglires</taxon>
        <taxon>Glires</taxon>
        <taxon>Rodentia</taxon>
        <taxon>Myomorpha</taxon>
        <taxon>Muroidea</taxon>
        <taxon>Cricetidae</taxon>
        <taxon>Neotominae</taxon>
        <taxon>Peromyscus</taxon>
    </lineage>
</organism>
<evidence type="ECO:0000313" key="17">
    <source>
        <dbReference type="Ensembl" id="ENSPEMP00000014633.2"/>
    </source>
</evidence>
<keyword evidence="11 14" id="KW-0503">Monooxygenase</keyword>
<evidence type="ECO:0000256" key="12">
    <source>
        <dbReference type="ARBA" id="ARBA00023136"/>
    </source>
</evidence>
<evidence type="ECO:0000256" key="15">
    <source>
        <dbReference type="RuleBase" id="RU368049"/>
    </source>
</evidence>
<dbReference type="GO" id="GO:0005506">
    <property type="term" value="F:iron ion binding"/>
    <property type="evidence" value="ECO:0007669"/>
    <property type="project" value="UniProtKB-UniRule"/>
</dbReference>
<keyword evidence="16" id="KW-0812">Transmembrane</keyword>
<accession>A0A8C8TPH8</accession>
<dbReference type="GO" id="GO:0020037">
    <property type="term" value="F:heme binding"/>
    <property type="evidence" value="ECO:0007669"/>
    <property type="project" value="UniProtKB-UniRule"/>
</dbReference>
<evidence type="ECO:0000256" key="7">
    <source>
        <dbReference type="ARBA" id="ARBA00022824"/>
    </source>
</evidence>
<dbReference type="GO" id="GO:0008202">
    <property type="term" value="P:steroid metabolic process"/>
    <property type="evidence" value="ECO:0007669"/>
    <property type="project" value="TreeGrafter"/>
</dbReference>
<comment type="catalytic activity">
    <reaction evidence="15">
        <text>an organic molecule + reduced [NADPH--hemoprotein reductase] + O2 = an alcohol + oxidized [NADPH--hemoprotein reductase] + H2O + H(+)</text>
        <dbReference type="Rhea" id="RHEA:17149"/>
        <dbReference type="Rhea" id="RHEA-COMP:11964"/>
        <dbReference type="Rhea" id="RHEA-COMP:11965"/>
        <dbReference type="ChEBI" id="CHEBI:15377"/>
        <dbReference type="ChEBI" id="CHEBI:15378"/>
        <dbReference type="ChEBI" id="CHEBI:15379"/>
        <dbReference type="ChEBI" id="CHEBI:30879"/>
        <dbReference type="ChEBI" id="CHEBI:57618"/>
        <dbReference type="ChEBI" id="CHEBI:58210"/>
        <dbReference type="ChEBI" id="CHEBI:142491"/>
        <dbReference type="EC" id="1.14.14.1"/>
    </reaction>
</comment>
<dbReference type="Ensembl" id="ENSPEMT00000018907.2">
    <property type="protein sequence ID" value="ENSPEMP00000014633.2"/>
    <property type="gene ID" value="ENSPEMG00000014368.2"/>
</dbReference>
<evidence type="ECO:0000313" key="18">
    <source>
        <dbReference type="Proteomes" id="UP000694547"/>
    </source>
</evidence>
<dbReference type="InterPro" id="IPR002402">
    <property type="entry name" value="Cyt_P450_E_grp-II"/>
</dbReference>
<evidence type="ECO:0000256" key="5">
    <source>
        <dbReference type="ARBA" id="ARBA00022617"/>
    </source>
</evidence>
<keyword evidence="8 15" id="KW-0492">Microsome</keyword>
<evidence type="ECO:0000256" key="3">
    <source>
        <dbReference type="ARBA" id="ARBA00004406"/>
    </source>
</evidence>
<evidence type="ECO:0000256" key="10">
    <source>
        <dbReference type="ARBA" id="ARBA00023004"/>
    </source>
</evidence>
<evidence type="ECO:0000256" key="6">
    <source>
        <dbReference type="ARBA" id="ARBA00022723"/>
    </source>
</evidence>
<reference evidence="17" key="3">
    <citation type="submission" date="2025-09" db="UniProtKB">
        <authorList>
            <consortium name="Ensembl"/>
        </authorList>
    </citation>
    <scope>IDENTIFICATION</scope>
</reference>
<gene>
    <name evidence="17" type="primary">LOC102915864</name>
</gene>
<dbReference type="Proteomes" id="UP000694547">
    <property type="component" value="Chromosome 23"/>
</dbReference>
<sequence>MELIPNLSMETWLLLATSLVLFYIYGTYSHGIFKKLRIPGPKPLPLFGTIHAYSEGAWKFDDDCYKKYGKIWGFYDGRQPVLAITDPELIKVVLVKECYSIFTNRRAFGPVGLMKKAINLSEDEEWKRLRTLLSPTFTSGKLKEMFPIIGQYGDALVRNLRREEKRGKPITMKDILGAYSMDVIIGTSFGVNVDSLNNPEDPFVQKAKKILKFSIFDPFLLSIVLFPFLTPIYELLNLSIFPRQSVKFFKEFVARMKKNRLDSNQKTRVDFLQLMMNTQNSKGEESPKALSDLEMAAQTIIFIFAGYDATSTSICFMMYELATHPDVQKKLQDEIDRTLPNKSPVTYDALMDMEYLDMMVNETLRLYPIANRLERVSKKDVEINGVFIPKGTIVMVPTYPLHRDPEYWPEPEEFRPERFSKENKGSINPYVYLPFGNGPRNCIGMRFALISMKLAVVRVLQNFTLQPCEETEIPLKFSRQPILQPENPIILKIVSRDKPITGA</sequence>
<dbReference type="Pfam" id="PF00067">
    <property type="entry name" value="p450"/>
    <property type="match status" value="1"/>
</dbReference>
<feature type="transmembrane region" description="Helical" evidence="16">
    <location>
        <begin position="12"/>
        <end position="33"/>
    </location>
</feature>
<dbReference type="FunFam" id="1.10.630.10:FF:000096">
    <property type="entry name" value="Cytochrome P450 3A4"/>
    <property type="match status" value="1"/>
</dbReference>
<keyword evidence="12 16" id="KW-0472">Membrane</keyword>
<dbReference type="PANTHER" id="PTHR24302">
    <property type="entry name" value="CYTOCHROME P450 FAMILY 3"/>
    <property type="match status" value="1"/>
</dbReference>
<evidence type="ECO:0000256" key="1">
    <source>
        <dbReference type="ARBA" id="ARBA00001971"/>
    </source>
</evidence>
<dbReference type="InterPro" id="IPR008072">
    <property type="entry name" value="Cyt_P450_E_CYP3A"/>
</dbReference>
<dbReference type="GO" id="GO:0070989">
    <property type="term" value="P:oxidative demethylation"/>
    <property type="evidence" value="ECO:0007669"/>
    <property type="project" value="TreeGrafter"/>
</dbReference>
<dbReference type="RefSeq" id="XP_006997398.2">
    <property type="nucleotide sequence ID" value="XM_006997336.3"/>
</dbReference>
<proteinExistence type="inferred from homology"/>